<comment type="caution">
    <text evidence="10">The sequence shown here is derived from an EMBL/GenBank/DDBJ whole genome shotgun (WGS) entry which is preliminary data.</text>
</comment>
<comment type="subcellular location">
    <subcellularLocation>
        <location evidence="1">Endosome membrane</location>
        <topology evidence="1">Peripheral membrane protein</topology>
    </subcellularLocation>
</comment>
<dbReference type="Gene3D" id="3.30.1520.10">
    <property type="entry name" value="Phox-like domain"/>
    <property type="match status" value="1"/>
</dbReference>
<reference evidence="10" key="1">
    <citation type="submission" date="2019-03" db="EMBL/GenBank/DDBJ databases">
        <title>Improved annotation for the trematode Fasciola hepatica.</title>
        <authorList>
            <person name="Choi Y.-J."/>
            <person name="Martin J."/>
            <person name="Mitreva M."/>
        </authorList>
    </citation>
    <scope>NUCLEOTIDE SEQUENCE [LARGE SCALE GENOMIC DNA]</scope>
</reference>
<evidence type="ECO:0000256" key="8">
    <source>
        <dbReference type="SAM" id="MobiDB-lite"/>
    </source>
</evidence>
<accession>A0A4E0R6X7</accession>
<keyword evidence="6" id="KW-0472">Membrane</keyword>
<dbReference type="PROSITE" id="PS50195">
    <property type="entry name" value="PX"/>
    <property type="match status" value="1"/>
</dbReference>
<evidence type="ECO:0000256" key="6">
    <source>
        <dbReference type="ARBA" id="ARBA00023136"/>
    </source>
</evidence>
<dbReference type="Proteomes" id="UP000230066">
    <property type="component" value="Unassembled WGS sequence"/>
</dbReference>
<evidence type="ECO:0000256" key="3">
    <source>
        <dbReference type="ARBA" id="ARBA00022753"/>
    </source>
</evidence>
<evidence type="ECO:0000313" key="10">
    <source>
        <dbReference type="EMBL" id="THD22566.1"/>
    </source>
</evidence>
<evidence type="ECO:0000259" key="9">
    <source>
        <dbReference type="PROSITE" id="PS50195"/>
    </source>
</evidence>
<sequence length="353" mass="39938">MRVFISDLRKPSGLSISLVEAHRSLHHDKMQSRRDLIAEGCSVFSSLLRSNIVAALLLRRVGQYAAVLAPGVNENGKILLWSVNRRYSQFAALRKALRSLHPISILPPLPNKTDVVSAFQENLSRRKRLTNHVGSLQLIDHIVSSGRLDARLIDYRCRALQYFLQHVLLHRQSSLAAVVRDFLKDADVSEKLREIAGHELDSFSSLMDTAEEEEAELMEKYDFLSRYADSLEEMHEAYQTVQTNSSRKSRSSWSPHKTIEGTIDSFAPPSGPERQSVNVPEASKHTVGVAPACMDVLWETLHFESVHQSDLNELFYAYACLQLRRAERCKRMWERVTTSLQLAAEGISLSQGN</sequence>
<name>A0A4E0R6X7_FASHE</name>
<dbReference type="GO" id="GO:0015031">
    <property type="term" value="P:protein transport"/>
    <property type="evidence" value="ECO:0007669"/>
    <property type="project" value="UniProtKB-KW"/>
</dbReference>
<feature type="coiled-coil region" evidence="7">
    <location>
        <begin position="200"/>
        <end position="227"/>
    </location>
</feature>
<keyword evidence="5" id="KW-0446">Lipid-binding</keyword>
<evidence type="ECO:0000256" key="2">
    <source>
        <dbReference type="ARBA" id="ARBA00022448"/>
    </source>
</evidence>
<keyword evidence="3" id="KW-0967">Endosome</keyword>
<evidence type="ECO:0000256" key="5">
    <source>
        <dbReference type="ARBA" id="ARBA00023121"/>
    </source>
</evidence>
<proteinExistence type="predicted"/>
<dbReference type="InterPro" id="IPR001683">
    <property type="entry name" value="PX_dom"/>
</dbReference>
<dbReference type="PANTHER" id="PTHR46979:SF3">
    <property type="entry name" value="AUTOPHAGY-RELATED PROTEIN 20"/>
    <property type="match status" value="1"/>
</dbReference>
<dbReference type="Pfam" id="PF00787">
    <property type="entry name" value="PX"/>
    <property type="match status" value="1"/>
</dbReference>
<keyword evidence="4" id="KW-0653">Protein transport</keyword>
<feature type="region of interest" description="Disordered" evidence="8">
    <location>
        <begin position="260"/>
        <end position="279"/>
    </location>
</feature>
<evidence type="ECO:0000256" key="4">
    <source>
        <dbReference type="ARBA" id="ARBA00022927"/>
    </source>
</evidence>
<dbReference type="AlphaFoldDB" id="A0A4E0R6X7"/>
<dbReference type="GO" id="GO:0035091">
    <property type="term" value="F:phosphatidylinositol binding"/>
    <property type="evidence" value="ECO:0007669"/>
    <property type="project" value="InterPro"/>
</dbReference>
<protein>
    <recommendedName>
        <fullName evidence="9">PX domain-containing protein</fullName>
    </recommendedName>
</protein>
<dbReference type="InterPro" id="IPR051079">
    <property type="entry name" value="Sorting_Nexin_Autophagy"/>
</dbReference>
<evidence type="ECO:0000256" key="7">
    <source>
        <dbReference type="SAM" id="Coils"/>
    </source>
</evidence>
<dbReference type="GO" id="GO:0010008">
    <property type="term" value="C:endosome membrane"/>
    <property type="evidence" value="ECO:0007669"/>
    <property type="project" value="UniProtKB-SubCell"/>
</dbReference>
<dbReference type="SMART" id="SM00312">
    <property type="entry name" value="PX"/>
    <property type="match status" value="1"/>
</dbReference>
<evidence type="ECO:0000313" key="11">
    <source>
        <dbReference type="Proteomes" id="UP000230066"/>
    </source>
</evidence>
<dbReference type="SUPFAM" id="SSF64268">
    <property type="entry name" value="PX domain"/>
    <property type="match status" value="1"/>
</dbReference>
<keyword evidence="2" id="KW-0813">Transport</keyword>
<dbReference type="EMBL" id="JXXN02002667">
    <property type="protein sequence ID" value="THD22566.1"/>
    <property type="molecule type" value="Genomic_DNA"/>
</dbReference>
<feature type="domain" description="PX" evidence="9">
    <location>
        <begin position="1"/>
        <end position="190"/>
    </location>
</feature>
<dbReference type="PANTHER" id="PTHR46979">
    <property type="entry name" value="SORTING NEXIN-41"/>
    <property type="match status" value="1"/>
</dbReference>
<keyword evidence="11" id="KW-1185">Reference proteome</keyword>
<organism evidence="10 11">
    <name type="scientific">Fasciola hepatica</name>
    <name type="common">Liver fluke</name>
    <dbReference type="NCBI Taxonomy" id="6192"/>
    <lineage>
        <taxon>Eukaryota</taxon>
        <taxon>Metazoa</taxon>
        <taxon>Spiralia</taxon>
        <taxon>Lophotrochozoa</taxon>
        <taxon>Platyhelminthes</taxon>
        <taxon>Trematoda</taxon>
        <taxon>Digenea</taxon>
        <taxon>Plagiorchiida</taxon>
        <taxon>Echinostomata</taxon>
        <taxon>Echinostomatoidea</taxon>
        <taxon>Fasciolidae</taxon>
        <taxon>Fasciola</taxon>
    </lineage>
</organism>
<dbReference type="CDD" id="cd06093">
    <property type="entry name" value="PX_domain"/>
    <property type="match status" value="1"/>
</dbReference>
<gene>
    <name evidence="10" type="ORF">D915_006682</name>
</gene>
<evidence type="ECO:0000256" key="1">
    <source>
        <dbReference type="ARBA" id="ARBA00004481"/>
    </source>
</evidence>
<keyword evidence="7" id="KW-0175">Coiled coil</keyword>
<dbReference type="InterPro" id="IPR036871">
    <property type="entry name" value="PX_dom_sf"/>
</dbReference>